<feature type="compositionally biased region" description="Polar residues" evidence="1">
    <location>
        <begin position="7"/>
        <end position="16"/>
    </location>
</feature>
<sequence>TAEPETSEPSHLGQENRNLKVSESRGRVDQNHCASSPHQEAPLSYVFSQYLSRLPAGARRSVQFHFDGSKVAGSQTAAQLDFAAGSVLSGSETIKPSGVQLVGQQVPTPQLLCI</sequence>
<evidence type="ECO:0000313" key="2">
    <source>
        <dbReference type="Ensembl" id="ENSXCOP00000015182.1"/>
    </source>
</evidence>
<dbReference type="AlphaFoldDB" id="A0A3B5LVK7"/>
<dbReference type="Ensembl" id="ENSXCOT00000015372.1">
    <property type="protein sequence ID" value="ENSXCOP00000015182.1"/>
    <property type="gene ID" value="ENSXCOG00000011495.1"/>
</dbReference>
<feature type="region of interest" description="Disordered" evidence="1">
    <location>
        <begin position="1"/>
        <end position="37"/>
    </location>
</feature>
<proteinExistence type="predicted"/>
<dbReference type="Proteomes" id="UP000261380">
    <property type="component" value="Unplaced"/>
</dbReference>
<name>A0A3B5LVK7_9TELE</name>
<feature type="compositionally biased region" description="Basic and acidic residues" evidence="1">
    <location>
        <begin position="17"/>
        <end position="30"/>
    </location>
</feature>
<dbReference type="Gene3D" id="3.10.20.90">
    <property type="entry name" value="Phosphatidylinositol 3-kinase Catalytic Subunit, Chain A, domain 1"/>
    <property type="match status" value="1"/>
</dbReference>
<accession>A0A3B5LVK7</accession>
<evidence type="ECO:0000256" key="1">
    <source>
        <dbReference type="SAM" id="MobiDB-lite"/>
    </source>
</evidence>
<evidence type="ECO:0000313" key="3">
    <source>
        <dbReference type="Proteomes" id="UP000261380"/>
    </source>
</evidence>
<protein>
    <submittedName>
        <fullName evidence="2">Uncharacterized protein</fullName>
    </submittedName>
</protein>
<keyword evidence="3" id="KW-1185">Reference proteome</keyword>
<organism evidence="2 3">
    <name type="scientific">Xiphophorus couchianus</name>
    <name type="common">Monterrey platyfish</name>
    <dbReference type="NCBI Taxonomy" id="32473"/>
    <lineage>
        <taxon>Eukaryota</taxon>
        <taxon>Metazoa</taxon>
        <taxon>Chordata</taxon>
        <taxon>Craniata</taxon>
        <taxon>Vertebrata</taxon>
        <taxon>Euteleostomi</taxon>
        <taxon>Actinopterygii</taxon>
        <taxon>Neopterygii</taxon>
        <taxon>Teleostei</taxon>
        <taxon>Neoteleostei</taxon>
        <taxon>Acanthomorphata</taxon>
        <taxon>Ovalentaria</taxon>
        <taxon>Atherinomorphae</taxon>
        <taxon>Cyprinodontiformes</taxon>
        <taxon>Poeciliidae</taxon>
        <taxon>Poeciliinae</taxon>
        <taxon>Xiphophorus</taxon>
    </lineage>
</organism>
<reference evidence="2" key="1">
    <citation type="submission" date="2025-08" db="UniProtKB">
        <authorList>
            <consortium name="Ensembl"/>
        </authorList>
    </citation>
    <scope>IDENTIFICATION</scope>
</reference>
<dbReference type="GeneTree" id="ENSGT00960000186816"/>
<dbReference type="STRING" id="32473.ENSXCOP00000015182"/>
<reference evidence="2" key="2">
    <citation type="submission" date="2025-09" db="UniProtKB">
        <authorList>
            <consortium name="Ensembl"/>
        </authorList>
    </citation>
    <scope>IDENTIFICATION</scope>
</reference>